<dbReference type="RefSeq" id="WP_406694861.1">
    <property type="nucleotide sequence ID" value="NZ_CP155447.1"/>
</dbReference>
<dbReference type="AlphaFoldDB" id="A0AAU7CAI5"/>
<accession>A0AAU7CAI5</accession>
<evidence type="ECO:0000256" key="2">
    <source>
        <dbReference type="ARBA" id="ARBA00023239"/>
    </source>
</evidence>
<evidence type="ECO:0000256" key="3">
    <source>
        <dbReference type="ARBA" id="ARBA00038493"/>
    </source>
</evidence>
<dbReference type="SUPFAM" id="SSF52317">
    <property type="entry name" value="Class I glutamine amidotransferase-like"/>
    <property type="match status" value="1"/>
</dbReference>
<dbReference type="GO" id="GO:0019172">
    <property type="term" value="F:glyoxalase III activity"/>
    <property type="evidence" value="ECO:0007669"/>
    <property type="project" value="TreeGrafter"/>
</dbReference>
<sequence length="245" mass="26611">MLRLLMVVTGANQLTLGDGTIRKTGFWAEELVVPHKLFQSAGLVVEIATPGGVEAPLDQESLAPEKNSGGAKIIKQFKDYLASLEDLKRPLVLEKLSKAQIDSYDAIYLPGGHGPMQDLAHSQTLRGILNRMQEDQKLISAVCHGPAGLLPATQADGTWTFQGYRLTAFTNKEEKEVGLADKMPFLLETRLRDQGADFRSGKSWMPYVITDRNLVTGQNPASSFGVAEAAIAQLSAQVSNSFRGV</sequence>
<organism evidence="4">
    <name type="scientific">Singulisphaera sp. Ch08</name>
    <dbReference type="NCBI Taxonomy" id="3120278"/>
    <lineage>
        <taxon>Bacteria</taxon>
        <taxon>Pseudomonadati</taxon>
        <taxon>Planctomycetota</taxon>
        <taxon>Planctomycetia</taxon>
        <taxon>Isosphaerales</taxon>
        <taxon>Isosphaeraceae</taxon>
        <taxon>Singulisphaera</taxon>
    </lineage>
</organism>
<keyword evidence="2" id="KW-0456">Lyase</keyword>
<dbReference type="Pfam" id="PF17124">
    <property type="entry name" value="ThiJ_like"/>
    <property type="match status" value="1"/>
</dbReference>
<keyword evidence="1" id="KW-0346">Stress response</keyword>
<dbReference type="InterPro" id="IPR050325">
    <property type="entry name" value="Prot/Nucl_acid_deglycase"/>
</dbReference>
<dbReference type="CDD" id="cd03141">
    <property type="entry name" value="GATase1_Hsp31_like"/>
    <property type="match status" value="1"/>
</dbReference>
<evidence type="ECO:0000256" key="1">
    <source>
        <dbReference type="ARBA" id="ARBA00023016"/>
    </source>
</evidence>
<comment type="similarity">
    <text evidence="3">Belongs to the peptidase C56 family. HSP31-like subfamily.</text>
</comment>
<dbReference type="EMBL" id="CP155447">
    <property type="protein sequence ID" value="XBH02118.1"/>
    <property type="molecule type" value="Genomic_DNA"/>
</dbReference>
<gene>
    <name evidence="4" type="ORF">V5E97_27845</name>
</gene>
<protein>
    <submittedName>
        <fullName evidence="4">Type 1 glutamine amidotransferase domain-containing protein</fullName>
    </submittedName>
</protein>
<evidence type="ECO:0000313" key="4">
    <source>
        <dbReference type="EMBL" id="XBH02118.1"/>
    </source>
</evidence>
<dbReference type="InterPro" id="IPR029062">
    <property type="entry name" value="Class_I_gatase-like"/>
</dbReference>
<dbReference type="GO" id="GO:0005737">
    <property type="term" value="C:cytoplasm"/>
    <property type="evidence" value="ECO:0007669"/>
    <property type="project" value="TreeGrafter"/>
</dbReference>
<name>A0AAU7CAI5_9BACT</name>
<dbReference type="InterPro" id="IPR032633">
    <property type="entry name" value="ThiJ-like"/>
</dbReference>
<dbReference type="GO" id="GO:0019243">
    <property type="term" value="P:methylglyoxal catabolic process to D-lactate via S-lactoyl-glutathione"/>
    <property type="evidence" value="ECO:0007669"/>
    <property type="project" value="TreeGrafter"/>
</dbReference>
<proteinExistence type="inferred from homology"/>
<reference evidence="4" key="1">
    <citation type="submission" date="2024-05" db="EMBL/GenBank/DDBJ databases">
        <title>Planctomycetes of the genus Singulisphaera possess chitinolytic capabilities.</title>
        <authorList>
            <person name="Ivanova A."/>
        </authorList>
    </citation>
    <scope>NUCLEOTIDE SEQUENCE</scope>
    <source>
        <strain evidence="4">Ch08T</strain>
    </source>
</reference>
<dbReference type="PANTHER" id="PTHR48094">
    <property type="entry name" value="PROTEIN/NUCLEIC ACID DEGLYCASE DJ-1-RELATED"/>
    <property type="match status" value="1"/>
</dbReference>
<keyword evidence="4" id="KW-0315">Glutamine amidotransferase</keyword>
<dbReference type="PANTHER" id="PTHR48094:SF11">
    <property type="entry name" value="GLUTATHIONE-INDEPENDENT GLYOXALASE HSP31-RELATED"/>
    <property type="match status" value="1"/>
</dbReference>
<dbReference type="Gene3D" id="3.40.50.880">
    <property type="match status" value="1"/>
</dbReference>